<dbReference type="Proteomes" id="UP001331515">
    <property type="component" value="Unassembled WGS sequence"/>
</dbReference>
<dbReference type="GO" id="GO:0008494">
    <property type="term" value="F:translation activator activity"/>
    <property type="evidence" value="ECO:0007669"/>
    <property type="project" value="TreeGrafter"/>
</dbReference>
<organism evidence="5 6">
    <name type="scientific">Champsocephalus gunnari</name>
    <name type="common">Mackerel icefish</name>
    <dbReference type="NCBI Taxonomy" id="52237"/>
    <lineage>
        <taxon>Eukaryota</taxon>
        <taxon>Metazoa</taxon>
        <taxon>Chordata</taxon>
        <taxon>Craniata</taxon>
        <taxon>Vertebrata</taxon>
        <taxon>Euteleostomi</taxon>
        <taxon>Actinopterygii</taxon>
        <taxon>Neopterygii</taxon>
        <taxon>Teleostei</taxon>
        <taxon>Neoteleostei</taxon>
        <taxon>Acanthomorphata</taxon>
        <taxon>Eupercaria</taxon>
        <taxon>Perciformes</taxon>
        <taxon>Notothenioidei</taxon>
        <taxon>Channichthyidae</taxon>
        <taxon>Champsocephalus</taxon>
    </lineage>
</organism>
<dbReference type="PANTHER" id="PTHR11176">
    <property type="entry name" value="BOULE-RELATED"/>
    <property type="match status" value="1"/>
</dbReference>
<evidence type="ECO:0000256" key="1">
    <source>
        <dbReference type="ARBA" id="ARBA00022884"/>
    </source>
</evidence>
<evidence type="ECO:0000256" key="3">
    <source>
        <dbReference type="SAM" id="MobiDB-lite"/>
    </source>
</evidence>
<name>A0AAN8BTF0_CHAGU</name>
<reference evidence="5 6" key="1">
    <citation type="journal article" date="2023" name="Mol. Biol. Evol.">
        <title>Genomics of Secondarily Temperate Adaptation in the Only Non-Antarctic Icefish.</title>
        <authorList>
            <person name="Rivera-Colon A.G."/>
            <person name="Rayamajhi N."/>
            <person name="Minhas B.F."/>
            <person name="Madrigal G."/>
            <person name="Bilyk K.T."/>
            <person name="Yoon V."/>
            <person name="Hune M."/>
            <person name="Gregory S."/>
            <person name="Cheng C.H.C."/>
            <person name="Catchen J.M."/>
        </authorList>
    </citation>
    <scope>NUCLEOTIDE SEQUENCE [LARGE SCALE GENOMIC DNA]</scope>
    <source>
        <tissue evidence="5">White muscle</tissue>
    </source>
</reference>
<comment type="caution">
    <text evidence="5">The sequence shown here is derived from an EMBL/GenBank/DDBJ whole genome shotgun (WGS) entry which is preliminary data.</text>
</comment>
<dbReference type="EMBL" id="JAURVH010001536">
    <property type="protein sequence ID" value="KAK5891160.1"/>
    <property type="molecule type" value="Genomic_DNA"/>
</dbReference>
<keyword evidence="1 2" id="KW-0694">RNA-binding</keyword>
<feature type="domain" description="RRM" evidence="4">
    <location>
        <begin position="49"/>
        <end position="126"/>
    </location>
</feature>
<evidence type="ECO:0000313" key="6">
    <source>
        <dbReference type="Proteomes" id="UP001331515"/>
    </source>
</evidence>
<proteinExistence type="predicted"/>
<dbReference type="Pfam" id="PF00076">
    <property type="entry name" value="RRM_1"/>
    <property type="match status" value="1"/>
</dbReference>
<dbReference type="GO" id="GO:0005737">
    <property type="term" value="C:cytoplasm"/>
    <property type="evidence" value="ECO:0007669"/>
    <property type="project" value="TreeGrafter"/>
</dbReference>
<dbReference type="Gene3D" id="3.30.70.330">
    <property type="match status" value="1"/>
</dbReference>
<dbReference type="PROSITE" id="PS50102">
    <property type="entry name" value="RRM"/>
    <property type="match status" value="1"/>
</dbReference>
<dbReference type="SUPFAM" id="SSF54928">
    <property type="entry name" value="RNA-binding domain, RBD"/>
    <property type="match status" value="1"/>
</dbReference>
<feature type="region of interest" description="Disordered" evidence="3">
    <location>
        <begin position="1"/>
        <end position="27"/>
    </location>
</feature>
<dbReference type="SMART" id="SM00360">
    <property type="entry name" value="RRM"/>
    <property type="match status" value="1"/>
</dbReference>
<dbReference type="GO" id="GO:0045948">
    <property type="term" value="P:positive regulation of translational initiation"/>
    <property type="evidence" value="ECO:0007669"/>
    <property type="project" value="TreeGrafter"/>
</dbReference>
<dbReference type="InterPro" id="IPR035979">
    <property type="entry name" value="RBD_domain_sf"/>
</dbReference>
<dbReference type="PANTHER" id="PTHR11176:SF10">
    <property type="entry name" value="PROTEIN BOULE-LIKE"/>
    <property type="match status" value="1"/>
</dbReference>
<evidence type="ECO:0000259" key="4">
    <source>
        <dbReference type="PROSITE" id="PS50102"/>
    </source>
</evidence>
<sequence>MEEEKQNEFSSCCPPQKGSSSSTPDVLAAENQGDSLTSYTPHPGTVIPNRIFVGGIDDKVRACDLLHLFSPHGAVKEVKLQINRFGMTKGYGFVTFESQEDVLKILHDTKRVCLKGKKLCIAQAVRKSRASGPPKRTTPCFAMPMSCDSEYLNTSAGFPYTYNNGVAYFHHPYCPNISPPAPQWPVSKHSYLGLGIV</sequence>
<keyword evidence="6" id="KW-1185">Reference proteome</keyword>
<dbReference type="GO" id="GO:0003730">
    <property type="term" value="F:mRNA 3'-UTR binding"/>
    <property type="evidence" value="ECO:0007669"/>
    <property type="project" value="TreeGrafter"/>
</dbReference>
<evidence type="ECO:0000313" key="5">
    <source>
        <dbReference type="EMBL" id="KAK5891160.1"/>
    </source>
</evidence>
<gene>
    <name evidence="5" type="ORF">CgunFtcFv8_018442</name>
</gene>
<evidence type="ECO:0000256" key="2">
    <source>
        <dbReference type="PROSITE-ProRule" id="PRU00176"/>
    </source>
</evidence>
<accession>A0AAN8BTF0</accession>
<dbReference type="GO" id="GO:0070935">
    <property type="term" value="P:3'-UTR-mediated mRNA stabilization"/>
    <property type="evidence" value="ECO:0007669"/>
    <property type="project" value="TreeGrafter"/>
</dbReference>
<protein>
    <recommendedName>
        <fullName evidence="4">RRM domain-containing protein</fullName>
    </recommendedName>
</protein>
<dbReference type="InterPro" id="IPR000504">
    <property type="entry name" value="RRM_dom"/>
</dbReference>
<dbReference type="AlphaFoldDB" id="A0AAN8BTF0"/>
<dbReference type="InterPro" id="IPR012677">
    <property type="entry name" value="Nucleotide-bd_a/b_plait_sf"/>
</dbReference>